<name>A0A7Y6M8Z8_9ACTN</name>
<sequence length="92" mass="9948">MTPDDAETEFRAAAARLAQVMRHHPPALTPLIESVRHLAALLAADAEVDHLEDAALTVIDTCDRSGLEFSDPAVLAAMERLREAATDLDRST</sequence>
<protein>
    <submittedName>
        <fullName evidence="1">Uncharacterized protein</fullName>
    </submittedName>
</protein>
<proteinExistence type="predicted"/>
<keyword evidence="2" id="KW-1185">Reference proteome</keyword>
<evidence type="ECO:0000313" key="2">
    <source>
        <dbReference type="Proteomes" id="UP000546126"/>
    </source>
</evidence>
<organism evidence="1 2">
    <name type="scientific">Nonomuraea rhodomycinica</name>
    <dbReference type="NCBI Taxonomy" id="1712872"/>
    <lineage>
        <taxon>Bacteria</taxon>
        <taxon>Bacillati</taxon>
        <taxon>Actinomycetota</taxon>
        <taxon>Actinomycetes</taxon>
        <taxon>Streptosporangiales</taxon>
        <taxon>Streptosporangiaceae</taxon>
        <taxon>Nonomuraea</taxon>
    </lineage>
</organism>
<gene>
    <name evidence="1" type="ORF">HT134_03050</name>
</gene>
<dbReference type="EMBL" id="JABWGO010000001">
    <property type="protein sequence ID" value="NUW39107.1"/>
    <property type="molecule type" value="Genomic_DNA"/>
</dbReference>
<accession>A0A7Y6M8Z8</accession>
<comment type="caution">
    <text evidence="1">The sequence shown here is derived from an EMBL/GenBank/DDBJ whole genome shotgun (WGS) entry which is preliminary data.</text>
</comment>
<dbReference type="Proteomes" id="UP000546126">
    <property type="component" value="Unassembled WGS sequence"/>
</dbReference>
<evidence type="ECO:0000313" key="1">
    <source>
        <dbReference type="EMBL" id="NUW39107.1"/>
    </source>
</evidence>
<reference evidence="1 2" key="1">
    <citation type="submission" date="2020-06" db="EMBL/GenBank/DDBJ databases">
        <authorList>
            <person name="Chanama M."/>
        </authorList>
    </citation>
    <scope>NUCLEOTIDE SEQUENCE [LARGE SCALE GENOMIC DNA]</scope>
    <source>
        <strain evidence="1 2">TBRC6557</strain>
    </source>
</reference>
<dbReference type="AlphaFoldDB" id="A0A7Y6M8Z8"/>
<dbReference type="RefSeq" id="WP_175598700.1">
    <property type="nucleotide sequence ID" value="NZ_JABWGO010000001.1"/>
</dbReference>